<proteinExistence type="predicted"/>
<dbReference type="Proteomes" id="UP000321413">
    <property type="component" value="Unassembled WGS sequence"/>
</dbReference>
<dbReference type="RefSeq" id="WP_147935059.1">
    <property type="nucleotide sequence ID" value="NZ_VPFD01000012.1"/>
</dbReference>
<dbReference type="EMBL" id="VPFD01000012">
    <property type="protein sequence ID" value="TXF99573.1"/>
    <property type="molecule type" value="Genomic_DNA"/>
</dbReference>
<evidence type="ECO:0000259" key="1">
    <source>
        <dbReference type="Pfam" id="PF06057"/>
    </source>
</evidence>
<comment type="caution">
    <text evidence="2">The sequence shown here is derived from an EMBL/GenBank/DDBJ whole genome shotgun (WGS) entry which is preliminary data.</text>
</comment>
<reference evidence="2 3" key="1">
    <citation type="submission" date="2019-08" db="EMBL/GenBank/DDBJ databases">
        <title>Massilia golmudensis sp. nov., isolated from sand in the Qinghai-Tibetan Plateau.</title>
        <authorList>
            <person name="Zhang B."/>
        </authorList>
    </citation>
    <scope>NUCLEOTIDE SEQUENCE [LARGE SCALE GENOMIC DNA]</scope>
    <source>
        <strain evidence="2 3">GEM5</strain>
    </source>
</reference>
<dbReference type="AlphaFoldDB" id="A0A5C7G1H6"/>
<organism evidence="2 3">
    <name type="scientific">Massilia arenae</name>
    <dbReference type="NCBI Taxonomy" id="2603288"/>
    <lineage>
        <taxon>Bacteria</taxon>
        <taxon>Pseudomonadati</taxon>
        <taxon>Pseudomonadota</taxon>
        <taxon>Betaproteobacteria</taxon>
        <taxon>Burkholderiales</taxon>
        <taxon>Oxalobacteraceae</taxon>
        <taxon>Telluria group</taxon>
        <taxon>Massilia</taxon>
    </lineage>
</organism>
<dbReference type="Pfam" id="PF06057">
    <property type="entry name" value="VirJ"/>
    <property type="match status" value="1"/>
</dbReference>
<dbReference type="InterPro" id="IPR010333">
    <property type="entry name" value="VirJ"/>
</dbReference>
<accession>A0A5C7G1H6</accession>
<evidence type="ECO:0000313" key="3">
    <source>
        <dbReference type="Proteomes" id="UP000321413"/>
    </source>
</evidence>
<protein>
    <recommendedName>
        <fullName evidence="1">Bacterial virulence domain-containing protein</fullName>
    </recommendedName>
</protein>
<gene>
    <name evidence="2" type="ORF">FVD38_12190</name>
</gene>
<keyword evidence="3" id="KW-1185">Reference proteome</keyword>
<evidence type="ECO:0000313" key="2">
    <source>
        <dbReference type="EMBL" id="TXF99573.1"/>
    </source>
</evidence>
<feature type="domain" description="Bacterial virulence" evidence="1">
    <location>
        <begin position="3"/>
        <end position="60"/>
    </location>
</feature>
<sequence>MPLMPEVARMGGATILCLHGVEESDSLCPCLTGRRLTAAAHPGGHHFDGDYQLLVHQIIEHPPPAPGRAP</sequence>
<name>A0A5C7G1H6_9BURK</name>